<accession>A0ABW1JEU4</accession>
<name>A0ABW1JEU4_9ACTN</name>
<proteinExistence type="inferred from homology"/>
<feature type="domain" description="Acyl-CoA oxidase C-terminal" evidence="6">
    <location>
        <begin position="502"/>
        <end position="641"/>
    </location>
</feature>
<sequence>MTSTDLVTALRASLGGRWAHVREHTRKEFDAELLLPDPSLSIEAQRDRVNEQMRMLAGSQYARAGFPAVAGGSDDIGASVTAFEMLGHTDLSLLVKAGVHWGLFGGAVTNLGTTRHHETVLPQIISLELPGCFAMTETGHGSDVQSLGTTATYDPTSDEIVVHTPTASARKDYIGGAARDARMAVVFAQLVTGTPDEPLRHGVHGVLVPLRDDTGAALPGITIEDCGPKMGLNGVDNGRLTFDQVRVPRTNLLNRYGDIGPDGSYTSPIENPTRRFFTMLGTLVRGRISVAGGAGAATRTALSIAIRYADVRTQFAAPGSDDEVCLLDYRTHQRRLLPALATSYALAYAQNDLVSLMHDVQSALLSDTPPDEHRQRELEALAAGVKVMSTWHATRTIQECREACGGAGYLAENRLPSLKADTDVFTTFEGDNVVLLQLVAKGLLTSYRDAFGDLDALGTLRFVARQVASTVAERTSARTWGMRLADARPRRPEEGNLLDRAVLLRLLADREQHVLGGLARRMRAAAKPGADLFAVFNDAQDHVLLAARAHVERVVAESFARGVDECPDPAARALLDRLCTVHLLHGLEQERAWYVEHGRLTAARSRTVTGLVNTACAQLRPDALDLVDGFGIPDAWLAAPLLHPLP</sequence>
<dbReference type="InterPro" id="IPR002655">
    <property type="entry name" value="Acyl-CoA_oxidase_C"/>
</dbReference>
<dbReference type="InterPro" id="IPR012258">
    <property type="entry name" value="Acyl-CoA_oxidase"/>
</dbReference>
<dbReference type="SUPFAM" id="SSF56645">
    <property type="entry name" value="Acyl-CoA dehydrogenase NM domain-like"/>
    <property type="match status" value="1"/>
</dbReference>
<evidence type="ECO:0000256" key="3">
    <source>
        <dbReference type="ARBA" id="ARBA00022630"/>
    </source>
</evidence>
<evidence type="ECO:0000256" key="2">
    <source>
        <dbReference type="ARBA" id="ARBA00006288"/>
    </source>
</evidence>
<evidence type="ECO:0000313" key="9">
    <source>
        <dbReference type="EMBL" id="MFC6007402.1"/>
    </source>
</evidence>
<dbReference type="InterPro" id="IPR006091">
    <property type="entry name" value="Acyl-CoA_Oxase/DH_mid-dom"/>
</dbReference>
<keyword evidence="4" id="KW-0274">FAD</keyword>
<reference evidence="10" key="1">
    <citation type="journal article" date="2019" name="Int. J. Syst. Evol. Microbiol.">
        <title>The Global Catalogue of Microorganisms (GCM) 10K type strain sequencing project: providing services to taxonomists for standard genome sequencing and annotation.</title>
        <authorList>
            <consortium name="The Broad Institute Genomics Platform"/>
            <consortium name="The Broad Institute Genome Sequencing Center for Infectious Disease"/>
            <person name="Wu L."/>
            <person name="Ma J."/>
        </authorList>
    </citation>
    <scope>NUCLEOTIDE SEQUENCE [LARGE SCALE GENOMIC DNA]</scope>
    <source>
        <strain evidence="10">KACC 14249</strain>
    </source>
</reference>
<evidence type="ECO:0000259" key="7">
    <source>
        <dbReference type="Pfam" id="PF02770"/>
    </source>
</evidence>
<dbReference type="SUPFAM" id="SSF47203">
    <property type="entry name" value="Acyl-CoA dehydrogenase C-terminal domain-like"/>
    <property type="match status" value="2"/>
</dbReference>
<gene>
    <name evidence="9" type="ORF">ACFQDO_09700</name>
</gene>
<feature type="domain" description="Acyl-CoA oxidase C-alpha1" evidence="8">
    <location>
        <begin position="281"/>
        <end position="444"/>
    </location>
</feature>
<evidence type="ECO:0000256" key="1">
    <source>
        <dbReference type="ARBA" id="ARBA00001974"/>
    </source>
</evidence>
<dbReference type="Pfam" id="PF01756">
    <property type="entry name" value="ACOX"/>
    <property type="match status" value="1"/>
</dbReference>
<comment type="caution">
    <text evidence="9">The sequence shown here is derived from an EMBL/GenBank/DDBJ whole genome shotgun (WGS) entry which is preliminary data.</text>
</comment>
<evidence type="ECO:0000259" key="8">
    <source>
        <dbReference type="Pfam" id="PF22924"/>
    </source>
</evidence>
<dbReference type="EMBL" id="JBHSRD010000003">
    <property type="protein sequence ID" value="MFC6007402.1"/>
    <property type="molecule type" value="Genomic_DNA"/>
</dbReference>
<organism evidence="9 10">
    <name type="scientific">Angustibacter luteus</name>
    <dbReference type="NCBI Taxonomy" id="658456"/>
    <lineage>
        <taxon>Bacteria</taxon>
        <taxon>Bacillati</taxon>
        <taxon>Actinomycetota</taxon>
        <taxon>Actinomycetes</taxon>
        <taxon>Kineosporiales</taxon>
        <taxon>Kineosporiaceae</taxon>
    </lineage>
</organism>
<dbReference type="Gene3D" id="2.40.110.10">
    <property type="entry name" value="Butyryl-CoA Dehydrogenase, subunit A, domain 2"/>
    <property type="match status" value="1"/>
</dbReference>
<dbReference type="Gene3D" id="1.20.140.10">
    <property type="entry name" value="Butyryl-CoA Dehydrogenase, subunit A, domain 3"/>
    <property type="match status" value="2"/>
</dbReference>
<dbReference type="RefSeq" id="WP_345716202.1">
    <property type="nucleotide sequence ID" value="NZ_BAABFP010000004.1"/>
</dbReference>
<keyword evidence="3" id="KW-0285">Flavoprotein</keyword>
<evidence type="ECO:0000259" key="6">
    <source>
        <dbReference type="Pfam" id="PF01756"/>
    </source>
</evidence>
<comment type="cofactor">
    <cofactor evidence="1">
        <name>FAD</name>
        <dbReference type="ChEBI" id="CHEBI:57692"/>
    </cofactor>
</comment>
<comment type="similarity">
    <text evidence="2">Belongs to the acyl-CoA oxidase family.</text>
</comment>
<evidence type="ECO:0000313" key="10">
    <source>
        <dbReference type="Proteomes" id="UP001596189"/>
    </source>
</evidence>
<dbReference type="PIRSF" id="PIRSF000168">
    <property type="entry name" value="Acyl-CoA_oxidase"/>
    <property type="match status" value="1"/>
</dbReference>
<evidence type="ECO:0000256" key="5">
    <source>
        <dbReference type="ARBA" id="ARBA00023002"/>
    </source>
</evidence>
<keyword evidence="10" id="KW-1185">Reference proteome</keyword>
<dbReference type="InterPro" id="IPR009100">
    <property type="entry name" value="AcylCoA_DH/oxidase_NM_dom_sf"/>
</dbReference>
<dbReference type="Proteomes" id="UP001596189">
    <property type="component" value="Unassembled WGS sequence"/>
</dbReference>
<feature type="domain" description="Acyl-CoA oxidase/dehydrogenase middle" evidence="7">
    <location>
        <begin position="132"/>
        <end position="245"/>
    </location>
</feature>
<dbReference type="InterPro" id="IPR036250">
    <property type="entry name" value="AcylCo_DH-like_C"/>
</dbReference>
<dbReference type="InterPro" id="IPR046373">
    <property type="entry name" value="Acyl-CoA_Oxase/DH_mid-dom_sf"/>
</dbReference>
<dbReference type="Pfam" id="PF02770">
    <property type="entry name" value="Acyl-CoA_dh_M"/>
    <property type="match status" value="1"/>
</dbReference>
<dbReference type="InterPro" id="IPR055060">
    <property type="entry name" value="ACOX_C_alpha1"/>
</dbReference>
<keyword evidence="5" id="KW-0560">Oxidoreductase</keyword>
<dbReference type="Pfam" id="PF22924">
    <property type="entry name" value="ACOX_C_alpha1"/>
    <property type="match status" value="1"/>
</dbReference>
<evidence type="ECO:0000256" key="4">
    <source>
        <dbReference type="ARBA" id="ARBA00022827"/>
    </source>
</evidence>
<protein>
    <submittedName>
        <fullName evidence="9">Acyl-CoA dehydrogenase</fullName>
    </submittedName>
</protein>
<dbReference type="PANTHER" id="PTHR10909">
    <property type="entry name" value="ELECTRON TRANSPORT OXIDOREDUCTASE"/>
    <property type="match status" value="1"/>
</dbReference>